<proteinExistence type="predicted"/>
<protein>
    <submittedName>
        <fullName evidence="2">Uncharacterized protein</fullName>
    </submittedName>
</protein>
<dbReference type="Gene3D" id="1.10.287.1490">
    <property type="match status" value="1"/>
</dbReference>
<sequence>MTVQEGESDIVEMDEVGFLQMLTDLKSLKTQLLKLKRELQEADVVSPLMHSHSCVARGGSITDSDPSIDRATLVHRKRMMLNRTMTMDTASIQERLNRRRMSSSSSVGEGGESLENITELSDSSSSKAKQAETATAATEESVEDVKKLREELGEVKNKLVDLTQERNSLMIAREELEHELDSKNHTIRMLQKQLEAQDNHDEIAYFKRQVKSLTDQIQQQQQKITELRYRSSSPGPVPMGTVPNFQNKKDTVKADIRNRLRDAFVRHLGESSKSHVQLSKHIQKAEQNIMMAQKGLSSLYSPPVLSPHASSTEHLPKDKSRPSFERSDSQSSVERSQEDSDGREYESDSSKSSRRGKPSLGIERNNEDSGTESGKSGRRRIAYPGAIPRQEESDGRASDSDSGKPSRRRIASPPFDSANTERLNKTDLELHSARTGVKIEITDTAKASKQNATPSLRSRKLSRSKLLSKIESSPLSHSWTPGAIEKIVKSWRETKSPEAQDKTKDDENSLKPVSHVQFL</sequence>
<reference evidence="2" key="1">
    <citation type="submission" date="2023-01" db="EMBL/GenBank/DDBJ databases">
        <title>Genome assembly of the deep-sea coral Lophelia pertusa.</title>
        <authorList>
            <person name="Herrera S."/>
            <person name="Cordes E."/>
        </authorList>
    </citation>
    <scope>NUCLEOTIDE SEQUENCE</scope>
    <source>
        <strain evidence="2">USNM1676648</strain>
        <tissue evidence="2">Polyp</tissue>
    </source>
</reference>
<gene>
    <name evidence="2" type="ORF">OS493_017154</name>
</gene>
<feature type="region of interest" description="Disordered" evidence="1">
    <location>
        <begin position="445"/>
        <end position="464"/>
    </location>
</feature>
<feature type="region of interest" description="Disordered" evidence="1">
    <location>
        <begin position="90"/>
        <end position="142"/>
    </location>
</feature>
<feature type="compositionally biased region" description="Polar residues" evidence="1">
    <location>
        <begin position="445"/>
        <end position="454"/>
    </location>
</feature>
<keyword evidence="3" id="KW-1185">Reference proteome</keyword>
<organism evidence="2 3">
    <name type="scientific">Desmophyllum pertusum</name>
    <dbReference type="NCBI Taxonomy" id="174260"/>
    <lineage>
        <taxon>Eukaryota</taxon>
        <taxon>Metazoa</taxon>
        <taxon>Cnidaria</taxon>
        <taxon>Anthozoa</taxon>
        <taxon>Hexacorallia</taxon>
        <taxon>Scleractinia</taxon>
        <taxon>Caryophylliina</taxon>
        <taxon>Caryophylliidae</taxon>
        <taxon>Desmophyllum</taxon>
    </lineage>
</organism>
<name>A0A9X0CGD2_9CNID</name>
<feature type="region of interest" description="Disordered" evidence="1">
    <location>
        <begin position="226"/>
        <end position="246"/>
    </location>
</feature>
<comment type="caution">
    <text evidence="2">The sequence shown here is derived from an EMBL/GenBank/DDBJ whole genome shotgun (WGS) entry which is preliminary data.</text>
</comment>
<accession>A0A9X0CGD2</accession>
<dbReference type="OrthoDB" id="5975737at2759"/>
<evidence type="ECO:0000256" key="1">
    <source>
        <dbReference type="SAM" id="MobiDB-lite"/>
    </source>
</evidence>
<dbReference type="EMBL" id="MU827786">
    <property type="protein sequence ID" value="KAJ7333611.1"/>
    <property type="molecule type" value="Genomic_DNA"/>
</dbReference>
<evidence type="ECO:0000313" key="3">
    <source>
        <dbReference type="Proteomes" id="UP001163046"/>
    </source>
</evidence>
<feature type="compositionally biased region" description="Basic and acidic residues" evidence="1">
    <location>
        <begin position="335"/>
        <end position="351"/>
    </location>
</feature>
<feature type="region of interest" description="Disordered" evidence="1">
    <location>
        <begin position="300"/>
        <end position="434"/>
    </location>
</feature>
<dbReference type="AlphaFoldDB" id="A0A9X0CGD2"/>
<feature type="compositionally biased region" description="Low complexity" evidence="1">
    <location>
        <begin position="123"/>
        <end position="139"/>
    </location>
</feature>
<feature type="region of interest" description="Disordered" evidence="1">
    <location>
        <begin position="492"/>
        <end position="519"/>
    </location>
</feature>
<feature type="compositionally biased region" description="Basic and acidic residues" evidence="1">
    <location>
        <begin position="492"/>
        <end position="509"/>
    </location>
</feature>
<evidence type="ECO:0000313" key="2">
    <source>
        <dbReference type="EMBL" id="KAJ7333611.1"/>
    </source>
</evidence>
<dbReference type="Proteomes" id="UP001163046">
    <property type="component" value="Unassembled WGS sequence"/>
</dbReference>
<feature type="compositionally biased region" description="Basic and acidic residues" evidence="1">
    <location>
        <begin position="422"/>
        <end position="432"/>
    </location>
</feature>
<feature type="compositionally biased region" description="Basic and acidic residues" evidence="1">
    <location>
        <begin position="389"/>
        <end position="404"/>
    </location>
</feature>
<feature type="compositionally biased region" description="Basic and acidic residues" evidence="1">
    <location>
        <begin position="314"/>
        <end position="328"/>
    </location>
</feature>